<evidence type="ECO:0000313" key="2">
    <source>
        <dbReference type="EMBL" id="ABY35730.1"/>
    </source>
</evidence>
<dbReference type="SUPFAM" id="SSF54427">
    <property type="entry name" value="NTF2-like"/>
    <property type="match status" value="1"/>
</dbReference>
<feature type="transmembrane region" description="Helical" evidence="1">
    <location>
        <begin position="20"/>
        <end position="45"/>
    </location>
</feature>
<dbReference type="EnsemblBacteria" id="ABY35730">
    <property type="protein sequence ID" value="ABY35730"/>
    <property type="gene ID" value="Caur_2524"/>
</dbReference>
<dbReference type="InParanoid" id="A9WI39"/>
<gene>
    <name evidence="2" type="ordered locus">Caur_2524</name>
</gene>
<proteinExistence type="predicted"/>
<dbReference type="HOGENOM" id="CLU_1666265_0_0_0"/>
<keyword evidence="1" id="KW-0812">Transmembrane</keyword>
<dbReference type="KEGG" id="cau:Caur_2524"/>
<accession>A9WI39</accession>
<keyword evidence="3" id="KW-1185">Reference proteome</keyword>
<evidence type="ECO:0000256" key="1">
    <source>
        <dbReference type="SAM" id="Phobius"/>
    </source>
</evidence>
<sequence>MTLYPPPAQPQSGGTLRWVLIGIGAGLLSLVLCCALLAFGGWQLFSGLVDETSAMQQVVRDFMDAGRRQDIAAAEALFADAGSVSVSRDDLERLFANRQLFREVEGMSLRSFNIRTDTEGGTAEIAGTLNYTDGGTQPFSARLLKEGDHWRLVRIDFR</sequence>
<dbReference type="Proteomes" id="UP000002008">
    <property type="component" value="Chromosome"/>
</dbReference>
<keyword evidence="1" id="KW-1133">Transmembrane helix</keyword>
<dbReference type="RefSeq" id="WP_012258383.1">
    <property type="nucleotide sequence ID" value="NC_010175.1"/>
</dbReference>
<evidence type="ECO:0000313" key="3">
    <source>
        <dbReference type="Proteomes" id="UP000002008"/>
    </source>
</evidence>
<dbReference type="STRING" id="324602.Caur_2524"/>
<dbReference type="InterPro" id="IPR032710">
    <property type="entry name" value="NTF2-like_dom_sf"/>
</dbReference>
<keyword evidence="1" id="KW-0472">Membrane</keyword>
<dbReference type="PATRIC" id="fig|324602.8.peg.2848"/>
<name>A9WI39_CHLAA</name>
<dbReference type="AlphaFoldDB" id="A9WI39"/>
<dbReference type="EMBL" id="CP000909">
    <property type="protein sequence ID" value="ABY35730.1"/>
    <property type="molecule type" value="Genomic_DNA"/>
</dbReference>
<dbReference type="eggNOG" id="ENOG5032JAA">
    <property type="taxonomic scope" value="Bacteria"/>
</dbReference>
<organism evidence="2 3">
    <name type="scientific">Chloroflexus aurantiacus (strain ATCC 29366 / DSM 635 / J-10-fl)</name>
    <dbReference type="NCBI Taxonomy" id="324602"/>
    <lineage>
        <taxon>Bacteria</taxon>
        <taxon>Bacillati</taxon>
        <taxon>Chloroflexota</taxon>
        <taxon>Chloroflexia</taxon>
        <taxon>Chloroflexales</taxon>
        <taxon>Chloroflexineae</taxon>
        <taxon>Chloroflexaceae</taxon>
        <taxon>Chloroflexus</taxon>
    </lineage>
</organism>
<evidence type="ECO:0008006" key="4">
    <source>
        <dbReference type="Google" id="ProtNLM"/>
    </source>
</evidence>
<reference evidence="3" key="1">
    <citation type="journal article" date="2011" name="BMC Genomics">
        <title>Complete genome sequence of the filamentous anoxygenic phototrophic bacterium Chloroflexus aurantiacus.</title>
        <authorList>
            <person name="Tang K.H."/>
            <person name="Barry K."/>
            <person name="Chertkov O."/>
            <person name="Dalin E."/>
            <person name="Han C.S."/>
            <person name="Hauser L.J."/>
            <person name="Honchak B.M."/>
            <person name="Karbach L.E."/>
            <person name="Land M.L."/>
            <person name="Lapidus A."/>
            <person name="Larimer F.W."/>
            <person name="Mikhailova N."/>
            <person name="Pitluck S."/>
            <person name="Pierson B.K."/>
            <person name="Blankenship R.E."/>
        </authorList>
    </citation>
    <scope>NUCLEOTIDE SEQUENCE [LARGE SCALE GENOMIC DNA]</scope>
    <source>
        <strain evidence="3">ATCC 29366 / DSM 635 / J-10-fl</strain>
    </source>
</reference>
<protein>
    <recommendedName>
        <fullName evidence="4">DUF4440 domain-containing protein</fullName>
    </recommendedName>
</protein>